<organism evidence="3 4">
    <name type="scientific">Pseudogemmatithrix spongiicola</name>
    <dbReference type="NCBI Taxonomy" id="3062599"/>
    <lineage>
        <taxon>Bacteria</taxon>
        <taxon>Pseudomonadati</taxon>
        <taxon>Gemmatimonadota</taxon>
        <taxon>Gemmatimonadia</taxon>
        <taxon>Gemmatimonadales</taxon>
        <taxon>Gemmatimonadaceae</taxon>
        <taxon>Pseudogemmatithrix</taxon>
    </lineage>
</organism>
<dbReference type="InterPro" id="IPR054254">
    <property type="entry name" value="DUF6985"/>
</dbReference>
<dbReference type="Pfam" id="PF22481">
    <property type="entry name" value="DUF6985"/>
    <property type="match status" value="1"/>
</dbReference>
<accession>A0AA49K0T8</accession>
<evidence type="ECO:0000259" key="1">
    <source>
        <dbReference type="Pfam" id="PF22481"/>
    </source>
</evidence>
<gene>
    <name evidence="2" type="ORF">Strain138_002209</name>
    <name evidence="3" type="ORF">Strain318_002208</name>
</gene>
<feature type="domain" description="DUF6985" evidence="1">
    <location>
        <begin position="36"/>
        <end position="150"/>
    </location>
</feature>
<evidence type="ECO:0000313" key="3">
    <source>
        <dbReference type="EMBL" id="WKW15805.1"/>
    </source>
</evidence>
<evidence type="ECO:0000313" key="4">
    <source>
        <dbReference type="Proteomes" id="UP001229955"/>
    </source>
</evidence>
<evidence type="ECO:0000313" key="2">
    <source>
        <dbReference type="EMBL" id="WKW12898.1"/>
    </source>
</evidence>
<dbReference type="AlphaFoldDB" id="A0AA49K0T8"/>
<name>A0AA49K0T8_9BACT</name>
<sequence length="160" mass="17615">MGLFGPDPYTDAHFGVFTRRRGVWIARTALPGLGTVELCVAGDRKAPNQPSLALAHEAALQYRALREEIGRLLFEHLEPYADAVREGELEADAFNPAALRGPDDVWSHVEVLAVHVDTARQSFPIEVQVQVAWDEEHTLGLRIRDGRLVELCGSVLPPSA</sequence>
<dbReference type="Proteomes" id="UP001229955">
    <property type="component" value="Chromosome"/>
</dbReference>
<reference evidence="3" key="1">
    <citation type="submission" date="2023-07" db="EMBL/GenBank/DDBJ databases">
        <authorList>
            <person name="Haufschild T."/>
            <person name="Kallscheuer N."/>
            <person name="Hammer J."/>
            <person name="Kohn T."/>
            <person name="Kabuu M."/>
            <person name="Jogler M."/>
            <person name="Wohfarth N."/>
            <person name="Heuer A."/>
            <person name="Rohde M."/>
            <person name="van Teeseling M.C.F."/>
            <person name="Jogler C."/>
        </authorList>
    </citation>
    <scope>NUCLEOTIDE SEQUENCE</scope>
    <source>
        <strain evidence="2">Strain 138</strain>
        <strain evidence="3">Strain 318</strain>
    </source>
</reference>
<dbReference type="RefSeq" id="WP_367885766.1">
    <property type="nucleotide sequence ID" value="NZ_CP130612.1"/>
</dbReference>
<dbReference type="EMBL" id="CP130613">
    <property type="protein sequence ID" value="WKW15805.1"/>
    <property type="molecule type" value="Genomic_DNA"/>
</dbReference>
<dbReference type="KEGG" id="pspc:Strain318_002208"/>
<accession>A0AA49Q5A2</accession>
<dbReference type="EMBL" id="CP130612">
    <property type="protein sequence ID" value="WKW12898.1"/>
    <property type="molecule type" value="Genomic_DNA"/>
</dbReference>
<protein>
    <recommendedName>
        <fullName evidence="1">DUF6985 domain-containing protein</fullName>
    </recommendedName>
</protein>
<proteinExistence type="predicted"/>
<keyword evidence="4" id="KW-1185">Reference proteome</keyword>